<gene>
    <name evidence="2" type="ORF">HHU12_02695</name>
</gene>
<dbReference type="Pfam" id="PF01872">
    <property type="entry name" value="RibD_C"/>
    <property type="match status" value="1"/>
</dbReference>
<dbReference type="GO" id="GO:0009231">
    <property type="term" value="P:riboflavin biosynthetic process"/>
    <property type="evidence" value="ECO:0007669"/>
    <property type="project" value="InterPro"/>
</dbReference>
<dbReference type="PANTHER" id="PTHR38011">
    <property type="entry name" value="DIHYDROFOLATE REDUCTASE FAMILY PROTEIN (AFU_ORTHOLOGUE AFUA_8G06820)"/>
    <property type="match status" value="1"/>
</dbReference>
<evidence type="ECO:0000313" key="2">
    <source>
        <dbReference type="EMBL" id="NME66863.1"/>
    </source>
</evidence>
<evidence type="ECO:0000259" key="1">
    <source>
        <dbReference type="Pfam" id="PF01872"/>
    </source>
</evidence>
<dbReference type="Gene3D" id="3.40.430.10">
    <property type="entry name" value="Dihydrofolate Reductase, subunit A"/>
    <property type="match status" value="1"/>
</dbReference>
<dbReference type="SUPFAM" id="SSF53597">
    <property type="entry name" value="Dihydrofolate reductase-like"/>
    <property type="match status" value="1"/>
</dbReference>
<comment type="caution">
    <text evidence="2">The sequence shown here is derived from an EMBL/GenBank/DDBJ whole genome shotgun (WGS) entry which is preliminary data.</text>
</comment>
<sequence>MNNKVYIATSIDGFIADKNEGLDWLQTVPNPNNDDMGFGAFMDSIDALVMGRNTYEIVKGFGGEWPYSKPVFVLSTSIKEIPEHLSNKVFIINGTLNEILEQLYAQNYLNLYIDGGSVIQSFLKEDLIDDLIISTIPVVLGGGFPLFGETDKLLEFELVSTKVHLGQIVQTHYSRKK</sequence>
<dbReference type="RefSeq" id="WP_169654755.1">
    <property type="nucleotide sequence ID" value="NZ_JABANE010000005.1"/>
</dbReference>
<dbReference type="AlphaFoldDB" id="A0A7X9NZR1"/>
<dbReference type="Proteomes" id="UP000576082">
    <property type="component" value="Unassembled WGS sequence"/>
</dbReference>
<dbReference type="PANTHER" id="PTHR38011:SF11">
    <property type="entry name" value="2,5-DIAMINO-6-RIBOSYLAMINO-4(3H)-PYRIMIDINONE 5'-PHOSPHATE REDUCTASE"/>
    <property type="match status" value="1"/>
</dbReference>
<protein>
    <submittedName>
        <fullName evidence="2">Dihydrofolate reductase</fullName>
    </submittedName>
</protein>
<name>A0A7X9NZR1_9BACT</name>
<organism evidence="2 3">
    <name type="scientific">Flammeovirga aprica JL-4</name>
    <dbReference type="NCBI Taxonomy" id="694437"/>
    <lineage>
        <taxon>Bacteria</taxon>
        <taxon>Pseudomonadati</taxon>
        <taxon>Bacteroidota</taxon>
        <taxon>Cytophagia</taxon>
        <taxon>Cytophagales</taxon>
        <taxon>Flammeovirgaceae</taxon>
        <taxon>Flammeovirga</taxon>
    </lineage>
</organism>
<dbReference type="GO" id="GO:0008703">
    <property type="term" value="F:5-amino-6-(5-phosphoribosylamino)uracil reductase activity"/>
    <property type="evidence" value="ECO:0007669"/>
    <property type="project" value="InterPro"/>
</dbReference>
<dbReference type="InterPro" id="IPR024072">
    <property type="entry name" value="DHFR-like_dom_sf"/>
</dbReference>
<feature type="domain" description="Bacterial bifunctional deaminase-reductase C-terminal" evidence="1">
    <location>
        <begin position="7"/>
        <end position="162"/>
    </location>
</feature>
<dbReference type="InterPro" id="IPR002734">
    <property type="entry name" value="RibDG_C"/>
</dbReference>
<dbReference type="InterPro" id="IPR050765">
    <property type="entry name" value="Riboflavin_Biosynth_HTPR"/>
</dbReference>
<evidence type="ECO:0000313" key="3">
    <source>
        <dbReference type="Proteomes" id="UP000576082"/>
    </source>
</evidence>
<proteinExistence type="predicted"/>
<keyword evidence="3" id="KW-1185">Reference proteome</keyword>
<accession>A0A7X9NZR1</accession>
<dbReference type="EMBL" id="JABANE010000005">
    <property type="protein sequence ID" value="NME66863.1"/>
    <property type="molecule type" value="Genomic_DNA"/>
</dbReference>
<reference evidence="2 3" key="1">
    <citation type="submission" date="2020-04" db="EMBL/GenBank/DDBJ databases">
        <title>Flammeovirga sp. SR4, a novel species isolated from seawater.</title>
        <authorList>
            <person name="Wang X."/>
        </authorList>
    </citation>
    <scope>NUCLEOTIDE SEQUENCE [LARGE SCALE GENOMIC DNA]</scope>
    <source>
        <strain evidence="2 3">ATCC 23126</strain>
    </source>
</reference>